<protein>
    <recommendedName>
        <fullName evidence="3">DUF4249 domain-containing protein</fullName>
    </recommendedName>
</protein>
<dbReference type="InterPro" id="IPR025345">
    <property type="entry name" value="DUF4249"/>
</dbReference>
<dbReference type="Pfam" id="PF14054">
    <property type="entry name" value="DUF4249"/>
    <property type="match status" value="1"/>
</dbReference>
<evidence type="ECO:0008006" key="3">
    <source>
        <dbReference type="Google" id="ProtNLM"/>
    </source>
</evidence>
<accession>A0A5K7SB32</accession>
<reference evidence="1" key="1">
    <citation type="journal article" date="2020" name="Int. J. Syst. Evol. Microbiol.">
        <title>Aquipluma nitroreducens gen. nov. sp. nov., a novel facultatively anaerobic bacterium isolated from a freshwater lake.</title>
        <authorList>
            <person name="Watanabe M."/>
            <person name="Kojima H."/>
            <person name="Fukui M."/>
        </authorList>
    </citation>
    <scope>NUCLEOTIDE SEQUENCE</scope>
    <source>
        <strain evidence="1">MeG22</strain>
    </source>
</reference>
<dbReference type="PROSITE" id="PS51257">
    <property type="entry name" value="PROKAR_LIPOPROTEIN"/>
    <property type="match status" value="1"/>
</dbReference>
<dbReference type="Proteomes" id="UP001193389">
    <property type="component" value="Chromosome"/>
</dbReference>
<dbReference type="EMBL" id="AP018694">
    <property type="protein sequence ID" value="BBE18772.1"/>
    <property type="molecule type" value="Genomic_DNA"/>
</dbReference>
<keyword evidence="2" id="KW-1185">Reference proteome</keyword>
<evidence type="ECO:0000313" key="1">
    <source>
        <dbReference type="EMBL" id="BBE18772.1"/>
    </source>
</evidence>
<organism evidence="1 2">
    <name type="scientific">Aquipluma nitroreducens</name>
    <dbReference type="NCBI Taxonomy" id="2010828"/>
    <lineage>
        <taxon>Bacteria</taxon>
        <taxon>Pseudomonadati</taxon>
        <taxon>Bacteroidota</taxon>
        <taxon>Bacteroidia</taxon>
        <taxon>Marinilabiliales</taxon>
        <taxon>Prolixibacteraceae</taxon>
        <taxon>Aquipluma</taxon>
    </lineage>
</organism>
<dbReference type="RefSeq" id="WP_318347078.1">
    <property type="nucleotide sequence ID" value="NZ_AP018694.1"/>
</dbReference>
<name>A0A5K7SB32_9BACT</name>
<dbReference type="KEGG" id="anf:AQPE_2937"/>
<evidence type="ECO:0000313" key="2">
    <source>
        <dbReference type="Proteomes" id="UP001193389"/>
    </source>
</evidence>
<dbReference type="AlphaFoldDB" id="A0A5K7SB32"/>
<proteinExistence type="predicted"/>
<gene>
    <name evidence="1" type="ORF">AQPE_2937</name>
</gene>
<sequence>MRKEITYLALFLALFTSCEEYYKPDLEVVASTLVVESRISNNLEQSFVKLSMTKDFYNTTASQDVVGAKVELVQVGGSILKGIDGGTGYFTFTSSPVPGKKYFLRITNQKDIYQSETVLMPPIPQIDSLYTIHNVEKSYRTDAFGNPGLVETPGRKIYIDAPITSSLEYYRFDWRAVLQWVYTPPAPAVGPPPPAWYGWKSIYDLGTFNLAGPKEFSSSDKVTKHSIVSLAYNTQAYLDSISQVGFGWILILDEYGTTKSSYDFHEKLNKQLSAEGSLFDPVLTQVYGNIKCTSDPTKTILGFFELNSYRQYRYFLNLGVDEGSQAVQRRLNRYPDISYEGHLIGERPSFWESN</sequence>